<dbReference type="Proteomes" id="UP001598019">
    <property type="component" value="Unassembled WGS sequence"/>
</dbReference>
<protein>
    <submittedName>
        <fullName evidence="3">Peptidoglycan DD-metalloendopeptidase family protein</fullName>
    </submittedName>
</protein>
<keyword evidence="1" id="KW-0732">Signal</keyword>
<evidence type="ECO:0000256" key="1">
    <source>
        <dbReference type="SAM" id="SignalP"/>
    </source>
</evidence>
<reference evidence="3 4" key="1">
    <citation type="submission" date="2024-03" db="EMBL/GenBank/DDBJ databases">
        <title>Aquirufa genome sequencing.</title>
        <authorList>
            <person name="Pitt A."/>
            <person name="Hahn M.W."/>
        </authorList>
    </citation>
    <scope>NUCLEOTIDE SEQUENCE [LARGE SCALE GENOMIC DNA]</scope>
    <source>
        <strain evidence="3 4">HETE-83D</strain>
    </source>
</reference>
<feature type="signal peptide" evidence="1">
    <location>
        <begin position="1"/>
        <end position="21"/>
    </location>
</feature>
<dbReference type="InterPro" id="IPR050570">
    <property type="entry name" value="Cell_wall_metabolism_enzyme"/>
</dbReference>
<dbReference type="Gene3D" id="3.10.350.10">
    <property type="entry name" value="LysM domain"/>
    <property type="match status" value="1"/>
</dbReference>
<proteinExistence type="predicted"/>
<keyword evidence="4" id="KW-1185">Reference proteome</keyword>
<dbReference type="SUPFAM" id="SSF54106">
    <property type="entry name" value="LysM domain"/>
    <property type="match status" value="1"/>
</dbReference>
<dbReference type="Pfam" id="PF01476">
    <property type="entry name" value="LysM"/>
    <property type="match status" value="1"/>
</dbReference>
<sequence length="369" mass="41000">MRVVSYILGIMFLLSSITSNAQERNLFKKNTKIEVKSNSQLFQDKDKKKDELDELPPLLFRNETESIGVTAGSEMQERKFEPIKVVNASISNFDTTSIDEGENLIVEIEEEAAPAGTEDYVEVASYFAIWNTKSIDPYDIDAKDFDEPVDIELYNKEAGHNWAAPLNNVRLTSQFGPRWGRLHAGVDLDLDTGDPIYSAFDGIVRVSNYNPGGYGNYVVVRHYNGFETLYGHMSARGAEPGTVVKAGDQIGVGGSTGRSTGPHLHFETRYEGNPMNPKNVYNFNPFEPLSDHVTITARSFDTRSLTLKNEYGSVGDKVRSRTKAWTKVKKGDSLGAIARRTGVSVAKLKKLNGIKGSSIIRPGRKIRIH</sequence>
<comment type="caution">
    <text evidence="3">The sequence shown here is derived from an EMBL/GenBank/DDBJ whole genome shotgun (WGS) entry which is preliminary data.</text>
</comment>
<dbReference type="RefSeq" id="WP_377980403.1">
    <property type="nucleotide sequence ID" value="NZ_JBBKXX010000001.1"/>
</dbReference>
<evidence type="ECO:0000313" key="4">
    <source>
        <dbReference type="Proteomes" id="UP001598019"/>
    </source>
</evidence>
<feature type="domain" description="LysM" evidence="2">
    <location>
        <begin position="324"/>
        <end position="368"/>
    </location>
</feature>
<dbReference type="InterPro" id="IPR016047">
    <property type="entry name" value="M23ase_b-sheet_dom"/>
</dbReference>
<dbReference type="CDD" id="cd00118">
    <property type="entry name" value="LysM"/>
    <property type="match status" value="1"/>
</dbReference>
<dbReference type="PANTHER" id="PTHR21666:SF270">
    <property type="entry name" value="MUREIN HYDROLASE ACTIVATOR ENVC"/>
    <property type="match status" value="1"/>
</dbReference>
<evidence type="ECO:0000313" key="3">
    <source>
        <dbReference type="EMBL" id="MFD3408003.1"/>
    </source>
</evidence>
<dbReference type="CDD" id="cd12797">
    <property type="entry name" value="M23_peptidase"/>
    <property type="match status" value="1"/>
</dbReference>
<dbReference type="InterPro" id="IPR036779">
    <property type="entry name" value="LysM_dom_sf"/>
</dbReference>
<dbReference type="Gene3D" id="2.70.70.10">
    <property type="entry name" value="Glucose Permease (Domain IIA)"/>
    <property type="match status" value="1"/>
</dbReference>
<dbReference type="SUPFAM" id="SSF51261">
    <property type="entry name" value="Duplicated hybrid motif"/>
    <property type="match status" value="1"/>
</dbReference>
<dbReference type="InterPro" id="IPR018392">
    <property type="entry name" value="LysM"/>
</dbReference>
<dbReference type="SMART" id="SM00257">
    <property type="entry name" value="LysM"/>
    <property type="match status" value="1"/>
</dbReference>
<dbReference type="InterPro" id="IPR011055">
    <property type="entry name" value="Dup_hybrid_motif"/>
</dbReference>
<dbReference type="Pfam" id="PF01551">
    <property type="entry name" value="Peptidase_M23"/>
    <property type="match status" value="1"/>
</dbReference>
<evidence type="ECO:0000259" key="2">
    <source>
        <dbReference type="PROSITE" id="PS51782"/>
    </source>
</evidence>
<gene>
    <name evidence="3" type="ORF">SKC37_05000</name>
</gene>
<feature type="chain" id="PRO_5046087814" evidence="1">
    <location>
        <begin position="22"/>
        <end position="369"/>
    </location>
</feature>
<dbReference type="PANTHER" id="PTHR21666">
    <property type="entry name" value="PEPTIDASE-RELATED"/>
    <property type="match status" value="1"/>
</dbReference>
<name>A0ABW6DHI0_9BACT</name>
<dbReference type="EMBL" id="JBBKXX010000001">
    <property type="protein sequence ID" value="MFD3408003.1"/>
    <property type="molecule type" value="Genomic_DNA"/>
</dbReference>
<accession>A0ABW6DHI0</accession>
<organism evidence="3 4">
    <name type="scientific">Aquirufa esocilacus</name>
    <dbReference type="NCBI Taxonomy" id="3096513"/>
    <lineage>
        <taxon>Bacteria</taxon>
        <taxon>Pseudomonadati</taxon>
        <taxon>Bacteroidota</taxon>
        <taxon>Cytophagia</taxon>
        <taxon>Cytophagales</taxon>
        <taxon>Flectobacillaceae</taxon>
        <taxon>Aquirufa</taxon>
    </lineage>
</organism>
<dbReference type="PROSITE" id="PS51782">
    <property type="entry name" value="LYSM"/>
    <property type="match status" value="1"/>
</dbReference>